<feature type="domain" description="Methylguanine DNA methyltransferase ribonuclease-like" evidence="11">
    <location>
        <begin position="8"/>
        <end position="69"/>
    </location>
</feature>
<comment type="catalytic activity">
    <reaction evidence="1 9">
        <text>a 4-O-methyl-thymidine in DNA + L-cysteinyl-[protein] = a thymidine in DNA + S-methyl-L-cysteinyl-[protein]</text>
        <dbReference type="Rhea" id="RHEA:53428"/>
        <dbReference type="Rhea" id="RHEA-COMP:10131"/>
        <dbReference type="Rhea" id="RHEA-COMP:10132"/>
        <dbReference type="Rhea" id="RHEA-COMP:13555"/>
        <dbReference type="Rhea" id="RHEA-COMP:13556"/>
        <dbReference type="ChEBI" id="CHEBI:29950"/>
        <dbReference type="ChEBI" id="CHEBI:82612"/>
        <dbReference type="ChEBI" id="CHEBI:137386"/>
        <dbReference type="ChEBI" id="CHEBI:137387"/>
        <dbReference type="EC" id="2.1.1.63"/>
    </reaction>
</comment>
<keyword evidence="3 9" id="KW-0963">Cytoplasm</keyword>
<comment type="similarity">
    <text evidence="2 9">Belongs to the MGMT family.</text>
</comment>
<evidence type="ECO:0000256" key="5">
    <source>
        <dbReference type="ARBA" id="ARBA00022679"/>
    </source>
</evidence>
<dbReference type="Proteomes" id="UP000675379">
    <property type="component" value="Unassembled WGS sequence"/>
</dbReference>
<gene>
    <name evidence="12" type="ORF">KCG48_02525</name>
</gene>
<comment type="subcellular location">
    <subcellularLocation>
        <location evidence="9">Cytoplasm</location>
    </subcellularLocation>
</comment>
<dbReference type="Pfam" id="PF01035">
    <property type="entry name" value="DNA_binding_1"/>
    <property type="match status" value="1"/>
</dbReference>
<comment type="miscellaneous">
    <text evidence="9">This enzyme catalyzes only one turnover and therefore is not strictly catalytic. According to one definition, an enzyme is a biocatalyst that acts repeatedly and over many reaction cycles.</text>
</comment>
<sequence length="157" mass="17193">MKLKTICTFNSPLGPVSVVESEGALVEVLFGIPEKSEAKTGTSPLLQEAEKQLREYFDGVRTQFDLPLQPEGTEFQKKVWQALLSIPYGETRTYKEVAELVGNVNATRAVGGANNKNPLGIVVPCHRVIGANGKMVGYAGGVEFKEYLLQLEKSHKK</sequence>
<feature type="domain" description="Methylated-DNA-[protein]-cysteine S-methyltransferase DNA binding" evidence="10">
    <location>
        <begin position="74"/>
        <end position="153"/>
    </location>
</feature>
<dbReference type="SUPFAM" id="SSF53155">
    <property type="entry name" value="Methylated DNA-protein cysteine methyltransferase domain"/>
    <property type="match status" value="1"/>
</dbReference>
<dbReference type="InterPro" id="IPR001497">
    <property type="entry name" value="MethylDNA_cys_MeTrfase_AS"/>
</dbReference>
<dbReference type="GO" id="GO:0006307">
    <property type="term" value="P:DNA alkylation repair"/>
    <property type="evidence" value="ECO:0007669"/>
    <property type="project" value="UniProtKB-UniRule"/>
</dbReference>
<dbReference type="InterPro" id="IPR036631">
    <property type="entry name" value="MGMT_N_sf"/>
</dbReference>
<evidence type="ECO:0000256" key="2">
    <source>
        <dbReference type="ARBA" id="ARBA00008711"/>
    </source>
</evidence>
<dbReference type="EMBL" id="JAGSCS010000002">
    <property type="protein sequence ID" value="MBR0575207.1"/>
    <property type="molecule type" value="Genomic_DNA"/>
</dbReference>
<evidence type="ECO:0000256" key="9">
    <source>
        <dbReference type="HAMAP-Rule" id="MF_00772"/>
    </source>
</evidence>
<dbReference type="NCBIfam" id="TIGR00589">
    <property type="entry name" value="ogt"/>
    <property type="match status" value="1"/>
</dbReference>
<evidence type="ECO:0000256" key="7">
    <source>
        <dbReference type="ARBA" id="ARBA00023204"/>
    </source>
</evidence>
<dbReference type="EC" id="2.1.1.63" evidence="9"/>
<proteinExistence type="inferred from homology"/>
<dbReference type="Pfam" id="PF02870">
    <property type="entry name" value="Methyltransf_1N"/>
    <property type="match status" value="1"/>
</dbReference>
<keyword evidence="5 9" id="KW-0808">Transferase</keyword>
<comment type="caution">
    <text evidence="12">The sequence shown here is derived from an EMBL/GenBank/DDBJ whole genome shotgun (WGS) entry which is preliminary data.</text>
</comment>
<dbReference type="Gene3D" id="3.30.160.70">
    <property type="entry name" value="Methylated DNA-protein cysteine methyltransferase domain"/>
    <property type="match status" value="1"/>
</dbReference>
<keyword evidence="7 9" id="KW-0234">DNA repair</keyword>
<evidence type="ECO:0000256" key="8">
    <source>
        <dbReference type="ARBA" id="ARBA00049348"/>
    </source>
</evidence>
<dbReference type="FunFam" id="1.10.10.10:FF:000214">
    <property type="entry name" value="Methylated-DNA--protein-cysteine methyltransferase"/>
    <property type="match status" value="1"/>
</dbReference>
<dbReference type="InterPro" id="IPR023546">
    <property type="entry name" value="MGMT"/>
</dbReference>
<feature type="active site" description="Nucleophile; methyl group acceptor" evidence="9">
    <location>
        <position position="125"/>
    </location>
</feature>
<dbReference type="InterPro" id="IPR008332">
    <property type="entry name" value="MethylG_MeTrfase_N"/>
</dbReference>
<dbReference type="AlphaFoldDB" id="A0A941CNA3"/>
<accession>A0A941CNA3</accession>
<comment type="function">
    <text evidence="9">Involved in the cellular defense against the biological effects of O6-methylguanine (O6-MeG) and O4-methylthymine (O4-MeT) in DNA. Repairs the methylated nucleobase in DNA by stoichiometrically transferring the methyl group to a cysteine residue in the enzyme. This is a suicide reaction: the enzyme is irreversibly inactivated.</text>
</comment>
<dbReference type="InterPro" id="IPR036388">
    <property type="entry name" value="WH-like_DNA-bd_sf"/>
</dbReference>
<dbReference type="Gene3D" id="1.10.10.10">
    <property type="entry name" value="Winged helix-like DNA-binding domain superfamily/Winged helix DNA-binding domain"/>
    <property type="match status" value="1"/>
</dbReference>
<keyword evidence="4 9" id="KW-0489">Methyltransferase</keyword>
<evidence type="ECO:0000256" key="6">
    <source>
        <dbReference type="ARBA" id="ARBA00022763"/>
    </source>
</evidence>
<dbReference type="PANTHER" id="PTHR10815">
    <property type="entry name" value="METHYLATED-DNA--PROTEIN-CYSTEINE METHYLTRANSFERASE"/>
    <property type="match status" value="1"/>
</dbReference>
<organism evidence="12 13">
    <name type="scientific">Proteiniclasticum sediminis</name>
    <dbReference type="NCBI Taxonomy" id="2804028"/>
    <lineage>
        <taxon>Bacteria</taxon>
        <taxon>Bacillati</taxon>
        <taxon>Bacillota</taxon>
        <taxon>Clostridia</taxon>
        <taxon>Eubacteriales</taxon>
        <taxon>Clostridiaceae</taxon>
        <taxon>Proteiniclasticum</taxon>
    </lineage>
</organism>
<dbReference type="CDD" id="cd06445">
    <property type="entry name" value="ATase"/>
    <property type="match status" value="1"/>
</dbReference>
<dbReference type="PROSITE" id="PS00374">
    <property type="entry name" value="MGMT"/>
    <property type="match status" value="1"/>
</dbReference>
<dbReference type="PANTHER" id="PTHR10815:SF13">
    <property type="entry name" value="METHYLATED-DNA--PROTEIN-CYSTEINE METHYLTRANSFERASE"/>
    <property type="match status" value="1"/>
</dbReference>
<protein>
    <recommendedName>
        <fullName evidence="9">Methylated-DNA--protein-cysteine methyltransferase</fullName>
        <ecNumber evidence="9">2.1.1.63</ecNumber>
    </recommendedName>
    <alternativeName>
        <fullName evidence="9">6-O-methylguanine-DNA methyltransferase</fullName>
        <shortName evidence="9">MGMT</shortName>
    </alternativeName>
    <alternativeName>
        <fullName evidence="9">O-6-methylguanine-DNA-alkyltransferase</fullName>
    </alternativeName>
</protein>
<evidence type="ECO:0000259" key="11">
    <source>
        <dbReference type="Pfam" id="PF02870"/>
    </source>
</evidence>
<evidence type="ECO:0000313" key="13">
    <source>
        <dbReference type="Proteomes" id="UP000675379"/>
    </source>
</evidence>
<dbReference type="InterPro" id="IPR036217">
    <property type="entry name" value="MethylDNA_cys_MeTrfase_DNAb"/>
</dbReference>
<name>A0A941CNA3_9CLOT</name>
<dbReference type="SUPFAM" id="SSF46767">
    <property type="entry name" value="Methylated DNA-protein cysteine methyltransferase, C-terminal domain"/>
    <property type="match status" value="1"/>
</dbReference>
<evidence type="ECO:0000256" key="1">
    <source>
        <dbReference type="ARBA" id="ARBA00001286"/>
    </source>
</evidence>
<evidence type="ECO:0000256" key="3">
    <source>
        <dbReference type="ARBA" id="ARBA00022490"/>
    </source>
</evidence>
<comment type="catalytic activity">
    <reaction evidence="8 9">
        <text>a 6-O-methyl-2'-deoxyguanosine in DNA + L-cysteinyl-[protein] = S-methyl-L-cysteinyl-[protein] + a 2'-deoxyguanosine in DNA</text>
        <dbReference type="Rhea" id="RHEA:24000"/>
        <dbReference type="Rhea" id="RHEA-COMP:10131"/>
        <dbReference type="Rhea" id="RHEA-COMP:10132"/>
        <dbReference type="Rhea" id="RHEA-COMP:11367"/>
        <dbReference type="Rhea" id="RHEA-COMP:11368"/>
        <dbReference type="ChEBI" id="CHEBI:29950"/>
        <dbReference type="ChEBI" id="CHEBI:82612"/>
        <dbReference type="ChEBI" id="CHEBI:85445"/>
        <dbReference type="ChEBI" id="CHEBI:85448"/>
        <dbReference type="EC" id="2.1.1.63"/>
    </reaction>
</comment>
<keyword evidence="13" id="KW-1185">Reference proteome</keyword>
<evidence type="ECO:0000313" key="12">
    <source>
        <dbReference type="EMBL" id="MBR0575207.1"/>
    </source>
</evidence>
<keyword evidence="6 9" id="KW-0227">DNA damage</keyword>
<dbReference type="GO" id="GO:0032259">
    <property type="term" value="P:methylation"/>
    <property type="evidence" value="ECO:0007669"/>
    <property type="project" value="UniProtKB-KW"/>
</dbReference>
<dbReference type="HAMAP" id="MF_00772">
    <property type="entry name" value="OGT"/>
    <property type="match status" value="1"/>
</dbReference>
<dbReference type="GO" id="GO:0003908">
    <property type="term" value="F:methylated-DNA-[protein]-cysteine S-methyltransferase activity"/>
    <property type="evidence" value="ECO:0007669"/>
    <property type="project" value="UniProtKB-UniRule"/>
</dbReference>
<evidence type="ECO:0000256" key="4">
    <source>
        <dbReference type="ARBA" id="ARBA00022603"/>
    </source>
</evidence>
<dbReference type="InterPro" id="IPR014048">
    <property type="entry name" value="MethylDNA_cys_MeTrfase_DNA-bd"/>
</dbReference>
<reference evidence="12" key="1">
    <citation type="submission" date="2021-04" db="EMBL/GenBank/DDBJ databases">
        <title>Proteiniclasticum sedimins sp. nov., an obligate anaerobic bacterium isolated from anaerobic sludge.</title>
        <authorList>
            <person name="Liu J."/>
        </authorList>
    </citation>
    <scope>NUCLEOTIDE SEQUENCE</scope>
    <source>
        <strain evidence="12">BAD-10</strain>
    </source>
</reference>
<evidence type="ECO:0000259" key="10">
    <source>
        <dbReference type="Pfam" id="PF01035"/>
    </source>
</evidence>
<dbReference type="GO" id="GO:0005737">
    <property type="term" value="C:cytoplasm"/>
    <property type="evidence" value="ECO:0007669"/>
    <property type="project" value="UniProtKB-SubCell"/>
</dbReference>